<proteinExistence type="predicted"/>
<name>A0A7I7WNS0_MYCGU</name>
<reference evidence="1 2" key="1">
    <citation type="journal article" date="2019" name="Emerg. Microbes Infect.">
        <title>Comprehensive subspecies identification of 175 nontuberculous mycobacteria species based on 7547 genomic profiles.</title>
        <authorList>
            <person name="Matsumoto Y."/>
            <person name="Kinjo T."/>
            <person name="Motooka D."/>
            <person name="Nabeya D."/>
            <person name="Jung N."/>
            <person name="Uechi K."/>
            <person name="Horii T."/>
            <person name="Iida T."/>
            <person name="Fujita J."/>
            <person name="Nakamura S."/>
        </authorList>
    </citation>
    <scope>NUCLEOTIDE SEQUENCE [LARGE SCALE GENOMIC DNA]</scope>
    <source>
        <strain evidence="1 2">JCM 12688</strain>
    </source>
</reference>
<evidence type="ECO:0000313" key="2">
    <source>
        <dbReference type="Proteomes" id="UP000466187"/>
    </source>
</evidence>
<gene>
    <name evidence="1" type="ORF">MGAD_29570</name>
</gene>
<dbReference type="Proteomes" id="UP000466187">
    <property type="component" value="Chromosome"/>
</dbReference>
<dbReference type="EMBL" id="AP022608">
    <property type="protein sequence ID" value="BBZ18622.1"/>
    <property type="molecule type" value="Genomic_DNA"/>
</dbReference>
<organism evidence="1 2">
    <name type="scientific">Mycolicibacterium gadium</name>
    <name type="common">Mycobacterium gadium</name>
    <dbReference type="NCBI Taxonomy" id="1794"/>
    <lineage>
        <taxon>Bacteria</taxon>
        <taxon>Bacillati</taxon>
        <taxon>Actinomycetota</taxon>
        <taxon>Actinomycetes</taxon>
        <taxon>Mycobacteriales</taxon>
        <taxon>Mycobacteriaceae</taxon>
        <taxon>Mycolicibacterium</taxon>
    </lineage>
</organism>
<accession>A0A7I7WNS0</accession>
<protein>
    <submittedName>
        <fullName evidence="1">Uncharacterized protein</fullName>
    </submittedName>
</protein>
<sequence>MSNRTCGSYMPGHGMHWIHGKKSLEDGQPVIRVKVVAVNDDGYIDIEGDDLELTLWHHNPHRLRSAFYVGGIAEWRPKYHVLYVIGSGSFNLATRDQVKPCKPSRWT</sequence>
<dbReference type="AlphaFoldDB" id="A0A7I7WNS0"/>
<dbReference type="RefSeq" id="WP_163687125.1">
    <property type="nucleotide sequence ID" value="NZ_AP022608.1"/>
</dbReference>
<evidence type="ECO:0000313" key="1">
    <source>
        <dbReference type="EMBL" id="BBZ18622.1"/>
    </source>
</evidence>
<dbReference type="KEGG" id="mgad:MGAD_29570"/>